<dbReference type="Proteomes" id="UP000823388">
    <property type="component" value="Chromosome 7K"/>
</dbReference>
<organism evidence="1 2">
    <name type="scientific">Panicum virgatum</name>
    <name type="common">Blackwell switchgrass</name>
    <dbReference type="NCBI Taxonomy" id="38727"/>
    <lineage>
        <taxon>Eukaryota</taxon>
        <taxon>Viridiplantae</taxon>
        <taxon>Streptophyta</taxon>
        <taxon>Embryophyta</taxon>
        <taxon>Tracheophyta</taxon>
        <taxon>Spermatophyta</taxon>
        <taxon>Magnoliopsida</taxon>
        <taxon>Liliopsida</taxon>
        <taxon>Poales</taxon>
        <taxon>Poaceae</taxon>
        <taxon>PACMAD clade</taxon>
        <taxon>Panicoideae</taxon>
        <taxon>Panicodae</taxon>
        <taxon>Paniceae</taxon>
        <taxon>Panicinae</taxon>
        <taxon>Panicum</taxon>
        <taxon>Panicum sect. Hiantes</taxon>
    </lineage>
</organism>
<sequence length="220" mass="24820">MAARRRRPSLLADLPTELAIMIVGHIAATSATFHFLHCVCSDPKVGWLISVKQFYKLYRYIVPDGYLTLLPHLAQVGNLEACLVAGMIAILRYPLLRLLSVIDKNLERAARGGHKATAYVAAVLLYMASGGTGVDNTARQYMRHVVGDKPVKAPWGSAKMLSNEECYQIREKVTWLRFLLWMRRKAVVLPIRADVDPCKRVFCSEDCRIRFELNLFLGCI</sequence>
<proteinExistence type="predicted"/>
<protein>
    <submittedName>
        <fullName evidence="1">Uncharacterized protein</fullName>
    </submittedName>
</protein>
<keyword evidence="2" id="KW-1185">Reference proteome</keyword>
<reference evidence="1" key="1">
    <citation type="submission" date="2020-05" db="EMBL/GenBank/DDBJ databases">
        <title>WGS assembly of Panicum virgatum.</title>
        <authorList>
            <person name="Lovell J.T."/>
            <person name="Jenkins J."/>
            <person name="Shu S."/>
            <person name="Juenger T.E."/>
            <person name="Schmutz J."/>
        </authorList>
    </citation>
    <scope>NUCLEOTIDE SEQUENCE</scope>
    <source>
        <strain evidence="1">AP13</strain>
    </source>
</reference>
<name>A0A8T0QE42_PANVG</name>
<gene>
    <name evidence="1" type="ORF">PVAP13_7KG378755</name>
</gene>
<evidence type="ECO:0000313" key="2">
    <source>
        <dbReference type="Proteomes" id="UP000823388"/>
    </source>
</evidence>
<dbReference type="AlphaFoldDB" id="A0A8T0QE42"/>
<accession>A0A8T0QE42</accession>
<dbReference type="EMBL" id="CM029049">
    <property type="protein sequence ID" value="KAG2571488.1"/>
    <property type="molecule type" value="Genomic_DNA"/>
</dbReference>
<evidence type="ECO:0000313" key="1">
    <source>
        <dbReference type="EMBL" id="KAG2571488.1"/>
    </source>
</evidence>
<comment type="caution">
    <text evidence="1">The sequence shown here is derived from an EMBL/GenBank/DDBJ whole genome shotgun (WGS) entry which is preliminary data.</text>
</comment>